<evidence type="ECO:0000256" key="1">
    <source>
        <dbReference type="ARBA" id="ARBA00004613"/>
    </source>
</evidence>
<accession>A0A140IM57</accession>
<evidence type="ECO:0000256" key="6">
    <source>
        <dbReference type="ARBA" id="ARBA00022940"/>
    </source>
</evidence>
<evidence type="ECO:0000256" key="2">
    <source>
        <dbReference type="ARBA" id="ARBA00022525"/>
    </source>
</evidence>
<dbReference type="AlphaFoldDB" id="A0A140IM57"/>
<keyword evidence="3" id="KW-0929">Antimicrobial</keyword>
<reference evidence="11" key="2">
    <citation type="submission" date="2016-03" db="EMBL/GenBank/DDBJ databases">
        <title>Novel defensins and their expression dynamics after immune-challenge by microsporidian and fungal pathogens in locust, Locusta migratoria.</title>
        <authorList>
            <person name="Mohamed A.A."/>
            <person name="Zhang L."/>
            <person name="Zhang P."/>
        </authorList>
    </citation>
    <scope>NUCLEOTIDE SEQUENCE</scope>
</reference>
<dbReference type="GO" id="GO:0006959">
    <property type="term" value="P:humoral immune response"/>
    <property type="evidence" value="ECO:0007669"/>
    <property type="project" value="TreeGrafter"/>
</dbReference>
<feature type="domain" description="Invertebrate defensins family profile" evidence="10">
    <location>
        <begin position="37"/>
        <end position="78"/>
    </location>
</feature>
<keyword evidence="6" id="KW-0211">Defensin</keyword>
<organism evidence="11">
    <name type="scientific">Locusta migratoria</name>
    <name type="common">Migratory locust</name>
    <dbReference type="NCBI Taxonomy" id="7004"/>
    <lineage>
        <taxon>Eukaryota</taxon>
        <taxon>Metazoa</taxon>
        <taxon>Ecdysozoa</taxon>
        <taxon>Arthropoda</taxon>
        <taxon>Hexapoda</taxon>
        <taxon>Insecta</taxon>
        <taxon>Pterygota</taxon>
        <taxon>Neoptera</taxon>
        <taxon>Polyneoptera</taxon>
        <taxon>Orthoptera</taxon>
        <taxon>Caelifera</taxon>
        <taxon>Acrididea</taxon>
        <taxon>Acridomorpha</taxon>
        <taxon>Acridoidea</taxon>
        <taxon>Acrididae</taxon>
        <taxon>Oedipodinae</taxon>
        <taxon>Locusta</taxon>
    </lineage>
</organism>
<dbReference type="PANTHER" id="PTHR13645:SF0">
    <property type="entry name" value="DEFENSIN"/>
    <property type="match status" value="1"/>
</dbReference>
<evidence type="ECO:0000256" key="8">
    <source>
        <dbReference type="ARBA" id="ARBA00023157"/>
    </source>
</evidence>
<evidence type="ECO:0000256" key="3">
    <source>
        <dbReference type="ARBA" id="ARBA00022529"/>
    </source>
</evidence>
<dbReference type="CDD" id="cd21806">
    <property type="entry name" value="DEFL_defensin-like"/>
    <property type="match status" value="1"/>
</dbReference>
<feature type="chain" id="PRO_5007302636" evidence="9">
    <location>
        <begin position="22"/>
        <end position="78"/>
    </location>
</feature>
<sequence length="78" mass="8037">MKLSVAAVLLALVVFASVSSAAPAAGGEEEHGDRHVRVTCDLLSAFGVEHSACAAHCIAMNKGYKGGHCDDGVCHCRK</sequence>
<dbReference type="SMR" id="A0A140IM57"/>
<dbReference type="InterPro" id="IPR036574">
    <property type="entry name" value="Scorpion_toxin-like_sf"/>
</dbReference>
<dbReference type="GO" id="GO:0045087">
    <property type="term" value="P:innate immune response"/>
    <property type="evidence" value="ECO:0007669"/>
    <property type="project" value="UniProtKB-KW"/>
</dbReference>
<evidence type="ECO:0000259" key="10">
    <source>
        <dbReference type="PROSITE" id="PS51378"/>
    </source>
</evidence>
<keyword evidence="4" id="KW-0399">Innate immunity</keyword>
<evidence type="ECO:0000313" key="11">
    <source>
        <dbReference type="EMBL" id="AMO66174.1"/>
    </source>
</evidence>
<reference evidence="11" key="1">
    <citation type="submission" date="2016-01" db="EMBL/GenBank/DDBJ databases">
        <authorList>
            <person name="Oliw E.H."/>
        </authorList>
    </citation>
    <scope>NUCLEOTIDE SEQUENCE</scope>
</reference>
<keyword evidence="9" id="KW-0732">Signal</keyword>
<evidence type="ECO:0000256" key="7">
    <source>
        <dbReference type="ARBA" id="ARBA00023022"/>
    </source>
</evidence>
<feature type="signal peptide" evidence="9">
    <location>
        <begin position="1"/>
        <end position="21"/>
    </location>
</feature>
<dbReference type="PANTHER" id="PTHR13645">
    <property type="entry name" value="DEFENSIN"/>
    <property type="match status" value="1"/>
</dbReference>
<dbReference type="PROSITE" id="PS51378">
    <property type="entry name" value="INVERT_DEFENSINS"/>
    <property type="match status" value="1"/>
</dbReference>
<evidence type="ECO:0000256" key="4">
    <source>
        <dbReference type="ARBA" id="ARBA00022588"/>
    </source>
</evidence>
<name>A0A140IM57_LOCMI</name>
<keyword evidence="7" id="KW-0044">Antibiotic</keyword>
<evidence type="ECO:0000256" key="9">
    <source>
        <dbReference type="SAM" id="SignalP"/>
    </source>
</evidence>
<keyword evidence="8" id="KW-1015">Disulfide bond</keyword>
<keyword evidence="2" id="KW-0964">Secreted</keyword>
<dbReference type="SUPFAM" id="SSF57095">
    <property type="entry name" value="Scorpion toxin-like"/>
    <property type="match status" value="1"/>
</dbReference>
<dbReference type="Gene3D" id="3.30.30.10">
    <property type="entry name" value="Knottin, scorpion toxin-like"/>
    <property type="match status" value="1"/>
</dbReference>
<proteinExistence type="evidence at transcript level"/>
<dbReference type="GO" id="GO:0042742">
    <property type="term" value="P:defense response to bacterium"/>
    <property type="evidence" value="ECO:0007669"/>
    <property type="project" value="UniProtKB-KW"/>
</dbReference>
<keyword evidence="5" id="KW-0391">Immunity</keyword>
<comment type="subcellular location">
    <subcellularLocation>
        <location evidence="1">Secreted</location>
    </subcellularLocation>
</comment>
<dbReference type="EMBL" id="KU516094">
    <property type="protein sequence ID" value="AMO66174.1"/>
    <property type="molecule type" value="mRNA"/>
</dbReference>
<evidence type="ECO:0000256" key="5">
    <source>
        <dbReference type="ARBA" id="ARBA00022859"/>
    </source>
</evidence>
<dbReference type="GO" id="GO:0005615">
    <property type="term" value="C:extracellular space"/>
    <property type="evidence" value="ECO:0007669"/>
    <property type="project" value="TreeGrafter"/>
</dbReference>
<dbReference type="InterPro" id="IPR001542">
    <property type="entry name" value="Defensin_invertebrate/fungal"/>
</dbReference>
<dbReference type="FunFam" id="3.30.30.10:FF:000005">
    <property type="entry name" value="Defensin"/>
    <property type="match status" value="1"/>
</dbReference>
<protein>
    <submittedName>
        <fullName evidence="11">Defensin 3</fullName>
    </submittedName>
</protein>
<dbReference type="Pfam" id="PF01097">
    <property type="entry name" value="Defensin_2"/>
    <property type="match status" value="1"/>
</dbReference>